<dbReference type="SUPFAM" id="SSF57774">
    <property type="entry name" value="Microbial and mitochondrial ADK, insert 'zinc finger' domain"/>
    <property type="match status" value="1"/>
</dbReference>
<dbReference type="Pfam" id="PF00406">
    <property type="entry name" value="ADK"/>
    <property type="match status" value="1"/>
</dbReference>
<comment type="similarity">
    <text evidence="1 5">Belongs to the adenylate kinase family.</text>
</comment>
<proteinExistence type="evidence at transcript level"/>
<dbReference type="GO" id="GO:0004017">
    <property type="term" value="F:AMP kinase activity"/>
    <property type="evidence" value="ECO:0007669"/>
    <property type="project" value="InterPro"/>
</dbReference>
<evidence type="ECO:0000256" key="5">
    <source>
        <dbReference type="RuleBase" id="RU003330"/>
    </source>
</evidence>
<dbReference type="HAMAP" id="MF_00235">
    <property type="entry name" value="Adenylate_kinase_Adk"/>
    <property type="match status" value="1"/>
</dbReference>
<dbReference type="EMBL" id="IACT01009011">
    <property type="protein sequence ID" value="LAC28122.1"/>
    <property type="molecule type" value="mRNA"/>
</dbReference>
<dbReference type="Pfam" id="PF05191">
    <property type="entry name" value="ADK_lid"/>
    <property type="match status" value="1"/>
</dbReference>
<evidence type="ECO:0000259" key="6">
    <source>
        <dbReference type="Pfam" id="PF05191"/>
    </source>
</evidence>
<keyword evidence="4 5" id="KW-0418">Kinase</keyword>
<dbReference type="InterPro" id="IPR027417">
    <property type="entry name" value="P-loop_NTPase"/>
</dbReference>
<dbReference type="InterPro" id="IPR007862">
    <property type="entry name" value="Adenylate_kinase_lid-dom"/>
</dbReference>
<reference evidence="7" key="1">
    <citation type="submission" date="2017-11" db="EMBL/GenBank/DDBJ databases">
        <title>The sensing device of the deep-sea amphipod.</title>
        <authorList>
            <person name="Kobayashi H."/>
            <person name="Nagahama T."/>
            <person name="Arai W."/>
            <person name="Sasagawa Y."/>
            <person name="Umeda M."/>
            <person name="Hayashi T."/>
            <person name="Nikaido I."/>
            <person name="Watanabe H."/>
            <person name="Oguri K."/>
            <person name="Kitazato H."/>
            <person name="Fujioka K."/>
            <person name="Kido Y."/>
            <person name="Takami H."/>
        </authorList>
    </citation>
    <scope>NUCLEOTIDE SEQUENCE</scope>
    <source>
        <tissue evidence="7">Whole body</tissue>
    </source>
</reference>
<dbReference type="PRINTS" id="PR00094">
    <property type="entry name" value="ADENYLTKNASE"/>
</dbReference>
<keyword evidence="2 5" id="KW-0808">Transferase</keyword>
<keyword evidence="3" id="KW-0547">Nucleotide-binding</keyword>
<dbReference type="NCBIfam" id="TIGR01351">
    <property type="entry name" value="adk"/>
    <property type="match status" value="1"/>
</dbReference>
<dbReference type="InterPro" id="IPR006259">
    <property type="entry name" value="Adenyl_kin_sub"/>
</dbReference>
<protein>
    <submittedName>
        <fullName evidence="7">Adenylate kinase</fullName>
    </submittedName>
</protein>
<name>A0A6A7GD90_9CRUS</name>
<evidence type="ECO:0000256" key="4">
    <source>
        <dbReference type="ARBA" id="ARBA00022777"/>
    </source>
</evidence>
<dbReference type="InterPro" id="IPR033690">
    <property type="entry name" value="Adenylat_kinase_CS"/>
</dbReference>
<dbReference type="SUPFAM" id="SSF52540">
    <property type="entry name" value="P-loop containing nucleoside triphosphate hydrolases"/>
    <property type="match status" value="1"/>
</dbReference>
<dbReference type="AlphaFoldDB" id="A0A6A7GD90"/>
<organism evidence="7">
    <name type="scientific">Hirondellea gigas</name>
    <dbReference type="NCBI Taxonomy" id="1518452"/>
    <lineage>
        <taxon>Eukaryota</taxon>
        <taxon>Metazoa</taxon>
        <taxon>Ecdysozoa</taxon>
        <taxon>Arthropoda</taxon>
        <taxon>Crustacea</taxon>
        <taxon>Multicrustacea</taxon>
        <taxon>Malacostraca</taxon>
        <taxon>Eumalacostraca</taxon>
        <taxon>Peracarida</taxon>
        <taxon>Amphipoda</taxon>
        <taxon>Amphilochidea</taxon>
        <taxon>Lysianassida</taxon>
        <taxon>Lysianassidira</taxon>
        <taxon>Lysianassoidea</taxon>
        <taxon>Lysianassidae</taxon>
        <taxon>Hirondellea</taxon>
    </lineage>
</organism>
<evidence type="ECO:0000256" key="2">
    <source>
        <dbReference type="ARBA" id="ARBA00022679"/>
    </source>
</evidence>
<dbReference type="Gene3D" id="3.40.50.300">
    <property type="entry name" value="P-loop containing nucleotide triphosphate hydrolases"/>
    <property type="match status" value="1"/>
</dbReference>
<sequence length="244" mass="26968">MTSRVGKLIRTIRAPRSFCSSQSGFRAVFLGAPGVGKGTFASRIGPHYNVPILSTGDMIRSEIRQKSEIGLQVKAISERGDLVPDEIVTAMAKAQTEKSLDGWILDGFPRTITQAEALQTFAPPNLVINLNLPEDILLEKIISRRVCKSCGENYNLADINRSGIVMGPLLPKKDGFCDKCDGELIQRSDDTEDVVRNRLTIYNEQTVPLINFYQNIGKLLDFQIKTGVKDLQRLIDSIDSARAS</sequence>
<dbReference type="PROSITE" id="PS00113">
    <property type="entry name" value="ADENYLATE_KINASE"/>
    <property type="match status" value="1"/>
</dbReference>
<dbReference type="InterPro" id="IPR000850">
    <property type="entry name" value="Adenylat/UMP-CMP_kin"/>
</dbReference>
<accession>A0A6A7GD90</accession>
<dbReference type="PANTHER" id="PTHR23359">
    <property type="entry name" value="NUCLEOTIDE KINASE"/>
    <property type="match status" value="1"/>
</dbReference>
<evidence type="ECO:0000313" key="7">
    <source>
        <dbReference type="EMBL" id="LAC28122.1"/>
    </source>
</evidence>
<dbReference type="CDD" id="cd01428">
    <property type="entry name" value="ADK"/>
    <property type="match status" value="1"/>
</dbReference>
<feature type="domain" description="Adenylate kinase active site lid" evidence="6">
    <location>
        <begin position="144"/>
        <end position="189"/>
    </location>
</feature>
<dbReference type="InterPro" id="IPR036193">
    <property type="entry name" value="ADK_active_lid_dom_sf"/>
</dbReference>
<dbReference type="GO" id="GO:0005524">
    <property type="term" value="F:ATP binding"/>
    <property type="evidence" value="ECO:0007669"/>
    <property type="project" value="InterPro"/>
</dbReference>
<evidence type="ECO:0000256" key="1">
    <source>
        <dbReference type="ARBA" id="ARBA00007220"/>
    </source>
</evidence>
<evidence type="ECO:0000256" key="3">
    <source>
        <dbReference type="ARBA" id="ARBA00022741"/>
    </source>
</evidence>